<evidence type="ECO:0000313" key="1">
    <source>
        <dbReference type="EMBL" id="ACF63762.1"/>
    </source>
</evidence>
<dbReference type="HOGENOM" id="CLU_3332726_0_0_6"/>
<dbReference type="AlphaFoldDB" id="A0A0H3BS70"/>
<dbReference type="Proteomes" id="UP000008824">
    <property type="component" value="Chromosome"/>
</dbReference>
<proteinExistence type="predicted"/>
<dbReference type="EMBL" id="CP001113">
    <property type="protein sequence ID" value="ACF63762.1"/>
    <property type="molecule type" value="Genomic_DNA"/>
</dbReference>
<gene>
    <name evidence="1" type="ordered locus">SNSL254_A2245</name>
</gene>
<sequence>MFGVTLCDMVILLYGECRRVSKKLPHFLDSSATTTVDF</sequence>
<organism evidence="1 2">
    <name type="scientific">Salmonella newport (strain SL254)</name>
    <dbReference type="NCBI Taxonomy" id="423368"/>
    <lineage>
        <taxon>Bacteria</taxon>
        <taxon>Pseudomonadati</taxon>
        <taxon>Pseudomonadota</taxon>
        <taxon>Gammaproteobacteria</taxon>
        <taxon>Enterobacterales</taxon>
        <taxon>Enterobacteriaceae</taxon>
        <taxon>Salmonella</taxon>
    </lineage>
</organism>
<reference evidence="1 2" key="1">
    <citation type="journal article" date="2011" name="J. Bacteriol.">
        <title>Comparative genomics of 28 Salmonella enterica isolates: evidence for CRISPR-mediated adaptive sublineage evolution.</title>
        <authorList>
            <person name="Fricke W.F."/>
            <person name="Mammel M.K."/>
            <person name="McDermott P.F."/>
            <person name="Tartera C."/>
            <person name="White D.G."/>
            <person name="Leclerc J.E."/>
            <person name="Ravel J."/>
            <person name="Cebula T.A."/>
        </authorList>
    </citation>
    <scope>NUCLEOTIDE SEQUENCE [LARGE SCALE GENOMIC DNA]</scope>
    <source>
        <strain evidence="1 2">SL254</strain>
    </source>
</reference>
<accession>A0A0H3BS70</accession>
<name>A0A0H3BS70_SALNS</name>
<protein>
    <submittedName>
        <fullName evidence="1">Uncharacterized protein</fullName>
    </submittedName>
</protein>
<dbReference type="KEGG" id="see:SNSL254_A2245"/>
<evidence type="ECO:0000313" key="2">
    <source>
        <dbReference type="Proteomes" id="UP000008824"/>
    </source>
</evidence>